<accession>A0AAN6VNJ7</accession>
<comment type="caution">
    <text evidence="13">The sequence shown here is derived from an EMBL/GenBank/DDBJ whole genome shotgun (WGS) entry which is preliminary data.</text>
</comment>
<keyword evidence="5 7" id="KW-0863">Zinc-finger</keyword>
<evidence type="ECO:0000256" key="3">
    <source>
        <dbReference type="ARBA" id="ARBA00011524"/>
    </source>
</evidence>
<feature type="region of interest" description="Disordered" evidence="9">
    <location>
        <begin position="1760"/>
        <end position="1806"/>
    </location>
</feature>
<feature type="compositionally biased region" description="Basic and acidic residues" evidence="9">
    <location>
        <begin position="447"/>
        <end position="458"/>
    </location>
</feature>
<dbReference type="Pfam" id="PF00097">
    <property type="entry name" value="zf-C3HC4"/>
    <property type="match status" value="1"/>
</dbReference>
<dbReference type="GO" id="GO:0000226">
    <property type="term" value="P:microtubule cytoskeleton organization"/>
    <property type="evidence" value="ECO:0007669"/>
    <property type="project" value="TreeGrafter"/>
</dbReference>
<feature type="compositionally biased region" description="Polar residues" evidence="9">
    <location>
        <begin position="477"/>
        <end position="486"/>
    </location>
</feature>
<organism evidence="13 14">
    <name type="scientific">Chaetomidium leptoderma</name>
    <dbReference type="NCBI Taxonomy" id="669021"/>
    <lineage>
        <taxon>Eukaryota</taxon>
        <taxon>Fungi</taxon>
        <taxon>Dikarya</taxon>
        <taxon>Ascomycota</taxon>
        <taxon>Pezizomycotina</taxon>
        <taxon>Sordariomycetes</taxon>
        <taxon>Sordariomycetidae</taxon>
        <taxon>Sordariales</taxon>
        <taxon>Chaetomiaceae</taxon>
        <taxon>Chaetomidium</taxon>
    </lineage>
</organism>
<keyword evidence="4 7" id="KW-0479">Metal-binding</keyword>
<evidence type="ECO:0000256" key="1">
    <source>
        <dbReference type="ARBA" id="ARBA00003777"/>
    </source>
</evidence>
<dbReference type="PANTHER" id="PTHR28190">
    <property type="entry name" value="NUCLEAR MIGRATION PROTEIN NUM1"/>
    <property type="match status" value="1"/>
</dbReference>
<evidence type="ECO:0000256" key="5">
    <source>
        <dbReference type="ARBA" id="ARBA00022771"/>
    </source>
</evidence>
<feature type="region of interest" description="Disordered" evidence="9">
    <location>
        <begin position="2091"/>
        <end position="2115"/>
    </location>
</feature>
<keyword evidence="8" id="KW-0175">Coiled coil</keyword>
<dbReference type="SUPFAM" id="SSF57850">
    <property type="entry name" value="RING/U-box"/>
    <property type="match status" value="1"/>
</dbReference>
<feature type="region of interest" description="Disordered" evidence="9">
    <location>
        <begin position="1374"/>
        <end position="1445"/>
    </location>
</feature>
<feature type="compositionally biased region" description="Acidic residues" evidence="9">
    <location>
        <begin position="492"/>
        <end position="501"/>
    </location>
</feature>
<feature type="domain" description="RING-type" evidence="11">
    <location>
        <begin position="2022"/>
        <end position="2059"/>
    </location>
</feature>
<keyword evidence="14" id="KW-1185">Reference proteome</keyword>
<feature type="domain" description="PH" evidence="10">
    <location>
        <begin position="1479"/>
        <end position="1590"/>
    </location>
</feature>
<evidence type="ECO:0000313" key="14">
    <source>
        <dbReference type="Proteomes" id="UP001302745"/>
    </source>
</evidence>
<dbReference type="InterPro" id="IPR013083">
    <property type="entry name" value="Znf_RING/FYVE/PHD"/>
</dbReference>
<feature type="compositionally biased region" description="Polar residues" evidence="9">
    <location>
        <begin position="1227"/>
        <end position="1244"/>
    </location>
</feature>
<evidence type="ECO:0000256" key="8">
    <source>
        <dbReference type="SAM" id="Coils"/>
    </source>
</evidence>
<feature type="zinc finger region" description="C3H1-type" evidence="7">
    <location>
        <begin position="1927"/>
        <end position="1955"/>
    </location>
</feature>
<comment type="subunit">
    <text evidence="3">Associated with the spliceosome.</text>
</comment>
<feature type="compositionally biased region" description="Polar residues" evidence="9">
    <location>
        <begin position="134"/>
        <end position="144"/>
    </location>
</feature>
<evidence type="ECO:0000259" key="11">
    <source>
        <dbReference type="PROSITE" id="PS50089"/>
    </source>
</evidence>
<feature type="region of interest" description="Disordered" evidence="9">
    <location>
        <begin position="1214"/>
        <end position="1244"/>
    </location>
</feature>
<dbReference type="GO" id="GO:0005938">
    <property type="term" value="C:cell cortex"/>
    <property type="evidence" value="ECO:0007669"/>
    <property type="project" value="InterPro"/>
</dbReference>
<dbReference type="SMART" id="SM00233">
    <property type="entry name" value="PH"/>
    <property type="match status" value="1"/>
</dbReference>
<evidence type="ECO:0000256" key="9">
    <source>
        <dbReference type="SAM" id="MobiDB-lite"/>
    </source>
</evidence>
<sequence>MTTSLASPEPVAASAAGDVLDPFVATPSGPTHLRHSNYDTHLFALAPGSSAEQVKRAIQAHLRDTERRMAEAGKLGTALVHQQKELTEKLREVEQLQSEAELNPELRQRLVDIEKDYNEVARDSARALLPKQRVPSNEAAQGSPFSPDGKSVARRSVSPSKFESLAAPSPTKFSVPNRKVRNQPASRVHDIEFAAEISTSLISQVRNLQSLLSEREEELKEVKSERSQLEIDAEGFQQRLKALDESENRYKDENWNLETQIHELIATQKEAAEREKKLTQTVNIIQSERNATQRELEEVKDNLAKQDEKHSAEIKNLEIELGTSRRTAVVYETERSSLQRKVEELTGQNQELAKAFSALQRGRALDREGTLNGSEEDSNSAPDHNTPEHSPPPSPMKPTPRHSALESETLKTSLGHAQRTIQTLRTNIHREKTEKLELKRMLQDARDDIEKLRSDPHPAPKKSRKAEAREAKKPSFKLNQLGVQRSSRTEVVEEDEWEDQSELPSPRALSHRGSALRLPGITAAPVESSSDHFDTANETSDAAFETAHERATETEDFQTGVEDMSDDSGATETEAGPSRGPNSIKRPPPLPPHHSSHHYSFDSTASTSSEEDDYPLFNPDNMKTPTSGPKMRMRVSRNSMSRRSRQFSEEPAVPGSPSGLPANGASATPGGQSLFAELNDLDNSDEDSCPGGSPSRRSIRSGTPATPRSVVRGRLSPTHEVPSMPKIMVDSSTMTEPVDLRIVSAILDGERGSEADFPERPTTMESVIRPRGSNASTQWLGDEHKDGELPRSLRSLAYSDAGAQHDLDTDTKWAQFPSILPSPPPPTLSIASIQTQYIEPRSEPEDRPLPAPLSVSSILTEQTEPMAELVEPPALSMATLISEHVEPVVEPEPPLPEPPALSIIEPVSEPEPLLPEPPTLSVPVIVSQYIEPTPPTPVTLSFSTVHVEQVEPVAEPEMAPPSPIALSCSAILSEHVEPVELPPPIIEARSVPNVVIPLPVPLSSSSDSPEHVEPQNEEPESPIKLSVSSITTAEVEPLQELEAPAPSLALAPIQTWDVAPCIAPAPPLALTPTQTLDVAPCIAPAPRLSLTSIQTLDVAPCIAPAPPPPLALTSIQTLDVAPRDASSPPLTLSGVQFWGVEPLDVPEILPPALSLSGIETQIIEPIQPEEREVALALSFSGIQSLHTEPAEPHSPWRNAFIIPRDAESAVNGVDNVTQGQGLPASSEPETVPTQKQAATTTDHGAQTALTSEAIDQMLREKIQPLGMDSRERSSSLGSIATPSTVRIHRPRQESFDDSLRPRALATDSTADVFEGPGPVLRRPGSSASGMVSIHEVPPLPENHKEVIEAARTGSSQGGQGTIGIMGPPMFPASALKPQNQSLRPRTPTGSRRPISPISVTSGRVTPTPRAASRPGFPFGTADVHDGRSLSRATMPSRKSSVSSFTSEVDTRFNMQNLGGFDPQGFGPNTDPRMIQAITQTMIGEYLWKYTRKAGRGEMSENRHRRYFWVHPYTRTLYWSDRDPSAAGRSELRAKSVQIEAVRVVADDNPMPPGLHRKSLIIVSPGRSIKFTCTTGQRHETWFNALSYLLLRTTDEGQTDAEEIAGNITSDDVDEFNPSMGRRQASGYRASPSLSSYNSPTTRDSPTMDLSMSVPTLTPSRKASQSRTSFGTFSRISGYLKENKFGTSRSRSAQGRHSALGIYDASEAHDSAEDVRQMIERQDREADRLENVRACCDETTPGDAPAAHIAPVAIFKKRGAKGKANLRKRPATPPPASVSDDSDLSSSEDESGQRIKRRKRNTAGMVAASSKDAAAAAGNKPLSATIFEADRTRALDTGKNEATKQSNWYDEDASTDLSSRRLLGSTRAMPNKTGTRQQQADTAEVLDGTYKGLANATSYIQRNPDAPPQRAVGPIKAPTNIRTITITDMAPDVCKDYRQTGFCGFGDSCKFLHAREDYAHGWQLDREWEKVTKGKKVLGGTIIASAERKAAAASSTKNQEEKDEAEEEEEEEAAMLENIPFACILCRAPYKSPVVTRCGHYFCEGCALKRYRRDPSCAACGSGTGGVFNAAKRLQKLLEKKRERAARLRREAIEAGEEVGEEEEEEEDGEEGGREE</sequence>
<dbReference type="CDD" id="cd16539">
    <property type="entry name" value="RING-HC_RNF113A_B"/>
    <property type="match status" value="1"/>
</dbReference>
<dbReference type="GO" id="GO:0005543">
    <property type="term" value="F:phospholipid binding"/>
    <property type="evidence" value="ECO:0007669"/>
    <property type="project" value="InterPro"/>
</dbReference>
<dbReference type="PROSITE" id="PS50003">
    <property type="entry name" value="PH_DOMAIN"/>
    <property type="match status" value="1"/>
</dbReference>
<dbReference type="InterPro" id="IPR024774">
    <property type="entry name" value="PH_dom-Mcp5-type"/>
</dbReference>
<reference evidence="13" key="1">
    <citation type="journal article" date="2023" name="Mol. Phylogenet. Evol.">
        <title>Genome-scale phylogeny and comparative genomics of the fungal order Sordariales.</title>
        <authorList>
            <person name="Hensen N."/>
            <person name="Bonometti L."/>
            <person name="Westerberg I."/>
            <person name="Brannstrom I.O."/>
            <person name="Guillou S."/>
            <person name="Cros-Aarteil S."/>
            <person name="Calhoun S."/>
            <person name="Haridas S."/>
            <person name="Kuo A."/>
            <person name="Mondo S."/>
            <person name="Pangilinan J."/>
            <person name="Riley R."/>
            <person name="LaButti K."/>
            <person name="Andreopoulos B."/>
            <person name="Lipzen A."/>
            <person name="Chen C."/>
            <person name="Yan M."/>
            <person name="Daum C."/>
            <person name="Ng V."/>
            <person name="Clum A."/>
            <person name="Steindorff A."/>
            <person name="Ohm R.A."/>
            <person name="Martin F."/>
            <person name="Silar P."/>
            <person name="Natvig D.O."/>
            <person name="Lalanne C."/>
            <person name="Gautier V."/>
            <person name="Ament-Velasquez S.L."/>
            <person name="Kruys A."/>
            <person name="Hutchinson M.I."/>
            <person name="Powell A.J."/>
            <person name="Barry K."/>
            <person name="Miller A.N."/>
            <person name="Grigoriev I.V."/>
            <person name="Debuchy R."/>
            <person name="Gladieux P."/>
            <person name="Hiltunen Thoren M."/>
            <person name="Johannesson H."/>
        </authorList>
    </citation>
    <scope>NUCLEOTIDE SEQUENCE</scope>
    <source>
        <strain evidence="13">CBS 538.74</strain>
    </source>
</reference>
<comment type="function">
    <text evidence="1">Involved in pre-mRNA splicing.</text>
</comment>
<evidence type="ECO:0000259" key="12">
    <source>
        <dbReference type="PROSITE" id="PS50103"/>
    </source>
</evidence>
<feature type="compositionally biased region" description="Basic residues" evidence="9">
    <location>
        <begin position="1760"/>
        <end position="1769"/>
    </location>
</feature>
<dbReference type="GO" id="GO:0032065">
    <property type="term" value="P:maintenance of protein location in cell cortex"/>
    <property type="evidence" value="ECO:0007669"/>
    <property type="project" value="InterPro"/>
</dbReference>
<dbReference type="InterPro" id="IPR017907">
    <property type="entry name" value="Znf_RING_CS"/>
</dbReference>
<dbReference type="CDD" id="cd13365">
    <property type="entry name" value="PH_PLC_plant-like"/>
    <property type="match status" value="1"/>
</dbReference>
<dbReference type="PANTHER" id="PTHR28190:SF1">
    <property type="entry name" value="NUCLEAR MIGRATION PROTEIN NUM1"/>
    <property type="match status" value="1"/>
</dbReference>
<dbReference type="InterPro" id="IPR001849">
    <property type="entry name" value="PH_domain"/>
</dbReference>
<dbReference type="SMART" id="SM00356">
    <property type="entry name" value="ZnF_C3H1"/>
    <property type="match status" value="1"/>
</dbReference>
<dbReference type="Proteomes" id="UP001302745">
    <property type="component" value="Unassembled WGS sequence"/>
</dbReference>
<evidence type="ECO:0000259" key="10">
    <source>
        <dbReference type="PROSITE" id="PS50003"/>
    </source>
</evidence>
<dbReference type="Pfam" id="PF12814">
    <property type="entry name" value="Mcp5_PH"/>
    <property type="match status" value="1"/>
</dbReference>
<feature type="region of interest" description="Disordered" evidence="9">
    <location>
        <begin position="1609"/>
        <end position="1667"/>
    </location>
</feature>
<comment type="similarity">
    <text evidence="2">Belongs to the CWC24 family.</text>
</comment>
<dbReference type="InterPro" id="IPR001841">
    <property type="entry name" value="Znf_RING"/>
</dbReference>
<dbReference type="Pfam" id="PF00642">
    <property type="entry name" value="zf-CCCH"/>
    <property type="match status" value="1"/>
</dbReference>
<gene>
    <name evidence="13" type="ORF">C8A00DRAFT_42404</name>
</gene>
<feature type="compositionally biased region" description="Acidic residues" evidence="9">
    <location>
        <begin position="1779"/>
        <end position="1789"/>
    </location>
</feature>
<dbReference type="InterPro" id="IPR018957">
    <property type="entry name" value="Znf_C3HC4_RING-type"/>
</dbReference>
<reference evidence="13" key="2">
    <citation type="submission" date="2023-05" db="EMBL/GenBank/DDBJ databases">
        <authorList>
            <consortium name="Lawrence Berkeley National Laboratory"/>
            <person name="Steindorff A."/>
            <person name="Hensen N."/>
            <person name="Bonometti L."/>
            <person name="Westerberg I."/>
            <person name="Brannstrom I.O."/>
            <person name="Guillou S."/>
            <person name="Cros-Aarteil S."/>
            <person name="Calhoun S."/>
            <person name="Haridas S."/>
            <person name="Kuo A."/>
            <person name="Mondo S."/>
            <person name="Pangilinan J."/>
            <person name="Riley R."/>
            <person name="Labutti K."/>
            <person name="Andreopoulos B."/>
            <person name="Lipzen A."/>
            <person name="Chen C."/>
            <person name="Yanf M."/>
            <person name="Daum C."/>
            <person name="Ng V."/>
            <person name="Clum A."/>
            <person name="Ohm R."/>
            <person name="Martin F."/>
            <person name="Silar P."/>
            <person name="Natvig D."/>
            <person name="Lalanne C."/>
            <person name="Gautier V."/>
            <person name="Ament-Velasquez S.L."/>
            <person name="Kruys A."/>
            <person name="Hutchinson M.I."/>
            <person name="Powell A.J."/>
            <person name="Barry K."/>
            <person name="Miller A.N."/>
            <person name="Grigoriev I.V."/>
            <person name="Debuchy R."/>
            <person name="Gladieux P."/>
            <person name="Thoren M.H."/>
            <person name="Johannesson H."/>
        </authorList>
    </citation>
    <scope>NUCLEOTIDE SEQUENCE</scope>
    <source>
        <strain evidence="13">CBS 538.74</strain>
    </source>
</reference>
<evidence type="ECO:0000256" key="2">
    <source>
        <dbReference type="ARBA" id="ARBA00009161"/>
    </source>
</evidence>
<feature type="region of interest" description="Disordered" evidence="9">
    <location>
        <begin position="126"/>
        <end position="185"/>
    </location>
</feature>
<feature type="compositionally biased region" description="Basic residues" evidence="9">
    <location>
        <begin position="631"/>
        <end position="645"/>
    </location>
</feature>
<dbReference type="Gene3D" id="3.30.40.10">
    <property type="entry name" value="Zinc/RING finger domain, C3HC4 (zinc finger)"/>
    <property type="match status" value="1"/>
</dbReference>
<evidence type="ECO:0000256" key="6">
    <source>
        <dbReference type="ARBA" id="ARBA00022833"/>
    </source>
</evidence>
<dbReference type="GO" id="GO:0005739">
    <property type="term" value="C:mitochondrion"/>
    <property type="evidence" value="ECO:0007669"/>
    <property type="project" value="TreeGrafter"/>
</dbReference>
<feature type="region of interest" description="Disordered" evidence="9">
    <location>
        <begin position="751"/>
        <end position="787"/>
    </location>
</feature>
<dbReference type="SUPFAM" id="SSF50729">
    <property type="entry name" value="PH domain-like"/>
    <property type="match status" value="1"/>
</dbReference>
<feature type="region of interest" description="Disordered" evidence="9">
    <location>
        <begin position="1002"/>
        <end position="1023"/>
    </location>
</feature>
<dbReference type="SMART" id="SM00184">
    <property type="entry name" value="RING"/>
    <property type="match status" value="1"/>
</dbReference>
<dbReference type="GO" id="GO:0008270">
    <property type="term" value="F:zinc ion binding"/>
    <property type="evidence" value="ECO:0007669"/>
    <property type="project" value="UniProtKB-KW"/>
</dbReference>
<dbReference type="SUPFAM" id="SSF90229">
    <property type="entry name" value="CCCH zinc finger"/>
    <property type="match status" value="1"/>
</dbReference>
<feature type="compositionally biased region" description="Polar residues" evidence="9">
    <location>
        <begin position="1631"/>
        <end position="1667"/>
    </location>
</feature>
<feature type="coiled-coil region" evidence="8">
    <location>
        <begin position="282"/>
        <end position="355"/>
    </location>
</feature>
<dbReference type="PROSITE" id="PS50103">
    <property type="entry name" value="ZF_C3H1"/>
    <property type="match status" value="1"/>
</dbReference>
<evidence type="ECO:0000256" key="4">
    <source>
        <dbReference type="ARBA" id="ARBA00022723"/>
    </source>
</evidence>
<feature type="compositionally biased region" description="Pro residues" evidence="9">
    <location>
        <begin position="389"/>
        <end position="398"/>
    </location>
</feature>
<feature type="compositionally biased region" description="Acidic residues" evidence="9">
    <location>
        <begin position="2000"/>
        <end position="2010"/>
    </location>
</feature>
<feature type="coiled-coil region" evidence="8">
    <location>
        <begin position="205"/>
        <end position="253"/>
    </location>
</feature>
<dbReference type="InterPro" id="IPR000571">
    <property type="entry name" value="Znf_CCCH"/>
</dbReference>
<evidence type="ECO:0000313" key="13">
    <source>
        <dbReference type="EMBL" id="KAK4154858.1"/>
    </source>
</evidence>
<feature type="compositionally biased region" description="Polar residues" evidence="9">
    <location>
        <begin position="1376"/>
        <end position="1389"/>
    </location>
</feature>
<protein>
    <submittedName>
        <fullName evidence="13">Uncharacterized protein</fullName>
    </submittedName>
</protein>
<dbReference type="GO" id="GO:0015631">
    <property type="term" value="F:tubulin binding"/>
    <property type="evidence" value="ECO:0007669"/>
    <property type="project" value="TreeGrafter"/>
</dbReference>
<dbReference type="PROSITE" id="PS50089">
    <property type="entry name" value="ZF_RING_2"/>
    <property type="match status" value="1"/>
</dbReference>
<feature type="region of interest" description="Disordered" evidence="9">
    <location>
        <begin position="367"/>
        <end position="405"/>
    </location>
</feature>
<dbReference type="FunFam" id="3.30.40.10:FF:000045">
    <property type="entry name" value="RING finger protein 113A"/>
    <property type="match status" value="1"/>
</dbReference>
<feature type="domain" description="C3H1-type" evidence="12">
    <location>
        <begin position="1927"/>
        <end position="1955"/>
    </location>
</feature>
<dbReference type="EMBL" id="MU856900">
    <property type="protein sequence ID" value="KAK4154858.1"/>
    <property type="molecule type" value="Genomic_DNA"/>
</dbReference>
<dbReference type="InterPro" id="IPR053005">
    <property type="entry name" value="Nuclear_Pos-Cytoskel_Interact"/>
</dbReference>
<dbReference type="PROSITE" id="PS00518">
    <property type="entry name" value="ZF_RING_1"/>
    <property type="match status" value="1"/>
</dbReference>
<feature type="compositionally biased region" description="Acidic residues" evidence="9">
    <location>
        <begin position="679"/>
        <end position="688"/>
    </location>
</feature>
<feature type="compositionally biased region" description="Low complexity" evidence="9">
    <location>
        <begin position="689"/>
        <end position="704"/>
    </location>
</feature>
<evidence type="ECO:0000256" key="7">
    <source>
        <dbReference type="PROSITE-ProRule" id="PRU00723"/>
    </source>
</evidence>
<feature type="region of interest" description="Disordered" evidence="9">
    <location>
        <begin position="1309"/>
        <end position="1328"/>
    </location>
</feature>
<keyword evidence="6 7" id="KW-0862">Zinc</keyword>
<dbReference type="InterPro" id="IPR036855">
    <property type="entry name" value="Znf_CCCH_sf"/>
</dbReference>
<name>A0AAN6VNJ7_9PEZI</name>
<feature type="compositionally biased region" description="Acidic residues" evidence="9">
    <location>
        <begin position="2093"/>
        <end position="2109"/>
    </location>
</feature>
<proteinExistence type="inferred from homology"/>
<feature type="compositionally biased region" description="Polar residues" evidence="9">
    <location>
        <begin position="1430"/>
        <end position="1445"/>
    </location>
</feature>
<feature type="region of interest" description="Disordered" evidence="9">
    <location>
        <begin position="447"/>
        <end position="732"/>
    </location>
</feature>
<feature type="region of interest" description="Disordered" evidence="9">
    <location>
        <begin position="1988"/>
        <end position="2010"/>
    </location>
</feature>